<dbReference type="InterPro" id="IPR045034">
    <property type="entry name" value="O-acyltransferase_WSD1-like"/>
</dbReference>
<dbReference type="AlphaFoldDB" id="A0A317QS65"/>
<dbReference type="UniPathway" id="UPA00282"/>
<dbReference type="RefSeq" id="WP_170149288.1">
    <property type="nucleotide sequence ID" value="NZ_QGTX01000001.1"/>
</dbReference>
<keyword evidence="7" id="KW-0319">Glycerol metabolism</keyword>
<dbReference type="PANTHER" id="PTHR31650">
    <property type="entry name" value="O-ACYLTRANSFERASE (WSD1-LIKE) FAMILY PROTEIN"/>
    <property type="match status" value="1"/>
</dbReference>
<comment type="pathway">
    <text evidence="1">Glycerolipid metabolism; triacylglycerol biosynthesis.</text>
</comment>
<keyword evidence="9 14" id="KW-0012">Acyltransferase</keyword>
<dbReference type="Pfam" id="PF03007">
    <property type="entry name" value="WS_DGAT_cat"/>
    <property type="match status" value="1"/>
</dbReference>
<evidence type="ECO:0000256" key="9">
    <source>
        <dbReference type="ARBA" id="ARBA00023315"/>
    </source>
</evidence>
<organism evidence="14 15">
    <name type="scientific">Geodermatophilus normandii</name>
    <dbReference type="NCBI Taxonomy" id="1137989"/>
    <lineage>
        <taxon>Bacteria</taxon>
        <taxon>Bacillati</taxon>
        <taxon>Actinomycetota</taxon>
        <taxon>Actinomycetes</taxon>
        <taxon>Geodermatophilales</taxon>
        <taxon>Geodermatophilaceae</taxon>
        <taxon>Geodermatophilus</taxon>
    </lineage>
</organism>
<evidence type="ECO:0000256" key="6">
    <source>
        <dbReference type="ARBA" id="ARBA00022679"/>
    </source>
</evidence>
<dbReference type="GO" id="GO:0001666">
    <property type="term" value="P:response to hypoxia"/>
    <property type="evidence" value="ECO:0007669"/>
    <property type="project" value="TreeGrafter"/>
</dbReference>
<evidence type="ECO:0000256" key="2">
    <source>
        <dbReference type="ARBA" id="ARBA00005189"/>
    </source>
</evidence>
<name>A0A317QS65_9ACTN</name>
<reference evidence="15" key="1">
    <citation type="submission" date="2018-05" db="EMBL/GenBank/DDBJ databases">
        <authorList>
            <person name="Klenk H.-P."/>
            <person name="Huntemann M."/>
            <person name="Clum A."/>
            <person name="Pillay M."/>
            <person name="Palaniappan K."/>
            <person name="Varghese N."/>
            <person name="Mikhailova N."/>
            <person name="Stamatis D."/>
            <person name="Reddy T."/>
            <person name="Daum C."/>
            <person name="Shapiro N."/>
            <person name="Ivanova N."/>
            <person name="Kyrpides N."/>
            <person name="Woyke T."/>
        </authorList>
    </citation>
    <scope>NUCLEOTIDE SEQUENCE [LARGE SCALE GENOMIC DNA]</scope>
    <source>
        <strain evidence="15">DSM 45417</strain>
    </source>
</reference>
<dbReference type="Proteomes" id="UP000246661">
    <property type="component" value="Unassembled WGS sequence"/>
</dbReference>
<dbReference type="GO" id="GO:0051701">
    <property type="term" value="P:biological process involved in interaction with host"/>
    <property type="evidence" value="ECO:0007669"/>
    <property type="project" value="TreeGrafter"/>
</dbReference>
<feature type="region of interest" description="Disordered" evidence="11">
    <location>
        <begin position="154"/>
        <end position="173"/>
    </location>
</feature>
<keyword evidence="5" id="KW-0444">Lipid biosynthesis</keyword>
<evidence type="ECO:0000313" key="14">
    <source>
        <dbReference type="EMBL" id="PWW24955.1"/>
    </source>
</evidence>
<evidence type="ECO:0000256" key="7">
    <source>
        <dbReference type="ARBA" id="ARBA00022798"/>
    </source>
</evidence>
<dbReference type="SUPFAM" id="SSF52777">
    <property type="entry name" value="CoA-dependent acyltransferases"/>
    <property type="match status" value="2"/>
</dbReference>
<dbReference type="GO" id="GO:0071731">
    <property type="term" value="P:response to nitric oxide"/>
    <property type="evidence" value="ECO:0007669"/>
    <property type="project" value="TreeGrafter"/>
</dbReference>
<dbReference type="InterPro" id="IPR023213">
    <property type="entry name" value="CAT-like_dom_sf"/>
</dbReference>
<evidence type="ECO:0000256" key="10">
    <source>
        <dbReference type="ARBA" id="ARBA00048109"/>
    </source>
</evidence>
<dbReference type="GO" id="GO:0005886">
    <property type="term" value="C:plasma membrane"/>
    <property type="evidence" value="ECO:0007669"/>
    <property type="project" value="TreeGrafter"/>
</dbReference>
<feature type="domain" description="O-acyltransferase WSD1 C-terminal" evidence="13">
    <location>
        <begin position="271"/>
        <end position="414"/>
    </location>
</feature>
<dbReference type="GO" id="GO:0006071">
    <property type="term" value="P:glycerol metabolic process"/>
    <property type="evidence" value="ECO:0007669"/>
    <property type="project" value="UniProtKB-KW"/>
</dbReference>
<comment type="pathway">
    <text evidence="2">Lipid metabolism.</text>
</comment>
<evidence type="ECO:0000259" key="12">
    <source>
        <dbReference type="Pfam" id="PF03007"/>
    </source>
</evidence>
<accession>A0A317QS65</accession>
<comment type="similarity">
    <text evidence="3">Belongs to the long-chain O-acyltransferase family.</text>
</comment>
<dbReference type="PANTHER" id="PTHR31650:SF1">
    <property type="entry name" value="WAX ESTER SYNTHASE_DIACYLGLYCEROL ACYLTRANSFERASE 4-RELATED"/>
    <property type="match status" value="1"/>
</dbReference>
<dbReference type="InterPro" id="IPR009721">
    <property type="entry name" value="O-acyltransferase_WSD1_C"/>
</dbReference>
<evidence type="ECO:0000256" key="4">
    <source>
        <dbReference type="ARBA" id="ARBA00013244"/>
    </source>
</evidence>
<comment type="catalytic activity">
    <reaction evidence="10">
        <text>an acyl-CoA + a 1,2-diacyl-sn-glycerol = a triacyl-sn-glycerol + CoA</text>
        <dbReference type="Rhea" id="RHEA:10868"/>
        <dbReference type="ChEBI" id="CHEBI:17815"/>
        <dbReference type="ChEBI" id="CHEBI:57287"/>
        <dbReference type="ChEBI" id="CHEBI:58342"/>
        <dbReference type="ChEBI" id="CHEBI:64615"/>
        <dbReference type="EC" id="2.3.1.20"/>
    </reaction>
</comment>
<dbReference type="Gene3D" id="3.30.559.10">
    <property type="entry name" value="Chloramphenicol acetyltransferase-like domain"/>
    <property type="match status" value="1"/>
</dbReference>
<evidence type="ECO:0000256" key="1">
    <source>
        <dbReference type="ARBA" id="ARBA00004771"/>
    </source>
</evidence>
<dbReference type="Gene3D" id="3.30.559.30">
    <property type="entry name" value="Nonribosomal peptide synthetase, condensation domain"/>
    <property type="match status" value="1"/>
</dbReference>
<keyword evidence="8" id="KW-0443">Lipid metabolism</keyword>
<dbReference type="Pfam" id="PF06974">
    <property type="entry name" value="WS_DGAT_C"/>
    <property type="match status" value="1"/>
</dbReference>
<evidence type="ECO:0000313" key="15">
    <source>
        <dbReference type="Proteomes" id="UP000246661"/>
    </source>
</evidence>
<dbReference type="EC" id="2.3.1.20" evidence="4"/>
<evidence type="ECO:0000256" key="3">
    <source>
        <dbReference type="ARBA" id="ARBA00009587"/>
    </source>
</evidence>
<evidence type="ECO:0000259" key="13">
    <source>
        <dbReference type="Pfam" id="PF06974"/>
    </source>
</evidence>
<comment type="caution">
    <text evidence="14">The sequence shown here is derived from an EMBL/GenBank/DDBJ whole genome shotgun (WGS) entry which is preliminary data.</text>
</comment>
<evidence type="ECO:0000256" key="11">
    <source>
        <dbReference type="SAM" id="MobiDB-lite"/>
    </source>
</evidence>
<keyword evidence="6 14" id="KW-0808">Transferase</keyword>
<dbReference type="GO" id="GO:0004144">
    <property type="term" value="F:diacylglycerol O-acyltransferase activity"/>
    <property type="evidence" value="ECO:0007669"/>
    <property type="project" value="UniProtKB-EC"/>
</dbReference>
<sequence length="428" mass="45314">MQVPLTAEDRAILALEGPQLVGHTATVVHLPGGAPDLRLLRDAVARRLPAAPRLTWRLGGTSEEPVWRPDEVDVAAHVRAVGAVGPLDAAGFRTELVRLFEEHLDRSLPLWRMDVISRVAGQGAYLVWRVHHALADGGTVMRLAEDVLWDPAPAAGGAGERRSGTAGPGTSGAGQACSSLAGVLTGGLLPGLRRSPFDARVGRERDVALAVTPVAALREAARRLAGATLNDAVLAVVAGALRRWLEHRHGSIHGLTVKVPVTLHHDGDEVGNRDSYFRVDLPVDEADPVTRLLAVRRETAQRKARHDAQQLDELMDGLARLSPRLAGWSQRLQRSGRSFALNVSNVRGPDRAVTVLDAPVGAVQPLVEVAQHHALRVGVLSVADRLGFGLVADPSVVGDLDLLAAAVEQAAAELLHTDRNGTAGTSAG</sequence>
<keyword evidence="15" id="KW-1185">Reference proteome</keyword>
<gene>
    <name evidence="14" type="ORF">JD79_04149</name>
</gene>
<feature type="domain" description="O-acyltransferase WSD1-like N-terminal" evidence="12">
    <location>
        <begin position="5"/>
        <end position="148"/>
    </location>
</feature>
<evidence type="ECO:0000256" key="8">
    <source>
        <dbReference type="ARBA" id="ARBA00023098"/>
    </source>
</evidence>
<dbReference type="InterPro" id="IPR004255">
    <property type="entry name" value="O-acyltransferase_WSD1_N"/>
</dbReference>
<dbReference type="GO" id="GO:0019432">
    <property type="term" value="P:triglyceride biosynthetic process"/>
    <property type="evidence" value="ECO:0007669"/>
    <property type="project" value="UniProtKB-UniPathway"/>
</dbReference>
<protein>
    <recommendedName>
        <fullName evidence="4">diacylglycerol O-acyltransferase</fullName>
        <ecNumber evidence="4">2.3.1.20</ecNumber>
    </recommendedName>
</protein>
<dbReference type="EMBL" id="QGTX01000001">
    <property type="protein sequence ID" value="PWW24955.1"/>
    <property type="molecule type" value="Genomic_DNA"/>
</dbReference>
<proteinExistence type="inferred from homology"/>
<evidence type="ECO:0000256" key="5">
    <source>
        <dbReference type="ARBA" id="ARBA00022516"/>
    </source>
</evidence>